<evidence type="ECO:0000256" key="2">
    <source>
        <dbReference type="SAM" id="SignalP"/>
    </source>
</evidence>
<name>A0A0R3UNC7_MESCO</name>
<dbReference type="WBParaSite" id="MCU_008373-RA">
    <property type="protein sequence ID" value="MCU_008373-RA"/>
    <property type="gene ID" value="MCU_008373"/>
</dbReference>
<reference evidence="3 4" key="1">
    <citation type="submission" date="2018-10" db="EMBL/GenBank/DDBJ databases">
        <authorList>
            <consortium name="Pathogen Informatics"/>
        </authorList>
    </citation>
    <scope>NUCLEOTIDE SEQUENCE [LARGE SCALE GENOMIC DNA]</scope>
</reference>
<dbReference type="Proteomes" id="UP000267029">
    <property type="component" value="Unassembled WGS sequence"/>
</dbReference>
<dbReference type="AlphaFoldDB" id="A0A0R3UNC7"/>
<feature type="region of interest" description="Disordered" evidence="1">
    <location>
        <begin position="26"/>
        <end position="61"/>
    </location>
</feature>
<feature type="chain" id="PRO_5043132317" evidence="2">
    <location>
        <begin position="25"/>
        <end position="94"/>
    </location>
</feature>
<feature type="signal peptide" evidence="2">
    <location>
        <begin position="1"/>
        <end position="24"/>
    </location>
</feature>
<evidence type="ECO:0000313" key="3">
    <source>
        <dbReference type="EMBL" id="VDD83294.1"/>
    </source>
</evidence>
<proteinExistence type="predicted"/>
<protein>
    <submittedName>
        <fullName evidence="5">Secreted protein</fullName>
    </submittedName>
</protein>
<keyword evidence="2" id="KW-0732">Signal</keyword>
<keyword evidence="4" id="KW-1185">Reference proteome</keyword>
<sequence length="94" mass="10645">MLQCCQHTRLCIVIIVIIISSSIANSPECTSDDISGCETKSEEQVNRREPEGSKKTSQEDAGFSINDLYDLMMDFSDYSYDPSEDIDIQRQQDL</sequence>
<gene>
    <name evidence="3" type="ORF">MCOS_LOCUS9297</name>
</gene>
<evidence type="ECO:0000313" key="5">
    <source>
        <dbReference type="WBParaSite" id="MCU_008373-RA"/>
    </source>
</evidence>
<dbReference type="EMBL" id="UXSR01005685">
    <property type="protein sequence ID" value="VDD83294.1"/>
    <property type="molecule type" value="Genomic_DNA"/>
</dbReference>
<evidence type="ECO:0000256" key="1">
    <source>
        <dbReference type="SAM" id="MobiDB-lite"/>
    </source>
</evidence>
<evidence type="ECO:0000313" key="4">
    <source>
        <dbReference type="Proteomes" id="UP000267029"/>
    </source>
</evidence>
<accession>A0A0R3UNC7</accession>
<reference evidence="5" key="2">
    <citation type="submission" date="2019-11" db="UniProtKB">
        <authorList>
            <consortium name="WormBaseParasite"/>
        </authorList>
    </citation>
    <scope>IDENTIFICATION</scope>
</reference>
<organism evidence="5">
    <name type="scientific">Mesocestoides corti</name>
    <name type="common">Flatworm</name>
    <dbReference type="NCBI Taxonomy" id="53468"/>
    <lineage>
        <taxon>Eukaryota</taxon>
        <taxon>Metazoa</taxon>
        <taxon>Spiralia</taxon>
        <taxon>Lophotrochozoa</taxon>
        <taxon>Platyhelminthes</taxon>
        <taxon>Cestoda</taxon>
        <taxon>Eucestoda</taxon>
        <taxon>Cyclophyllidea</taxon>
        <taxon>Mesocestoididae</taxon>
        <taxon>Mesocestoides</taxon>
    </lineage>
</organism>
<feature type="compositionally biased region" description="Basic and acidic residues" evidence="1">
    <location>
        <begin position="39"/>
        <end position="58"/>
    </location>
</feature>